<comment type="caution">
    <text evidence="2">The sequence shown here is derived from an EMBL/GenBank/DDBJ whole genome shotgun (WGS) entry which is preliminary data.</text>
</comment>
<accession>A0A8H6WI72</accession>
<protein>
    <submittedName>
        <fullName evidence="2">Uncharacterized protein</fullName>
    </submittedName>
</protein>
<feature type="compositionally biased region" description="Basic and acidic residues" evidence="1">
    <location>
        <begin position="204"/>
        <end position="214"/>
    </location>
</feature>
<dbReference type="OrthoDB" id="3063700at2759"/>
<keyword evidence="3" id="KW-1185">Reference proteome</keyword>
<evidence type="ECO:0000256" key="1">
    <source>
        <dbReference type="SAM" id="MobiDB-lite"/>
    </source>
</evidence>
<gene>
    <name evidence="2" type="ORF">HMN09_00367500</name>
</gene>
<dbReference type="AlphaFoldDB" id="A0A8H6WI72"/>
<feature type="region of interest" description="Disordered" evidence="1">
    <location>
        <begin position="291"/>
        <end position="339"/>
    </location>
</feature>
<reference evidence="2" key="1">
    <citation type="submission" date="2020-05" db="EMBL/GenBank/DDBJ databases">
        <title>Mycena genomes resolve the evolution of fungal bioluminescence.</title>
        <authorList>
            <person name="Tsai I.J."/>
        </authorList>
    </citation>
    <scope>NUCLEOTIDE SEQUENCE</scope>
    <source>
        <strain evidence="2">110903Hualien_Pintung</strain>
    </source>
</reference>
<feature type="region of interest" description="Disordered" evidence="1">
    <location>
        <begin position="180"/>
        <end position="253"/>
    </location>
</feature>
<name>A0A8H6WI72_MYCCL</name>
<evidence type="ECO:0000313" key="2">
    <source>
        <dbReference type="EMBL" id="KAF7318572.1"/>
    </source>
</evidence>
<feature type="compositionally biased region" description="Basic and acidic residues" evidence="1">
    <location>
        <begin position="180"/>
        <end position="194"/>
    </location>
</feature>
<proteinExistence type="predicted"/>
<organism evidence="2 3">
    <name type="scientific">Mycena chlorophos</name>
    <name type="common">Agaric fungus</name>
    <name type="synonym">Agaricus chlorophos</name>
    <dbReference type="NCBI Taxonomy" id="658473"/>
    <lineage>
        <taxon>Eukaryota</taxon>
        <taxon>Fungi</taxon>
        <taxon>Dikarya</taxon>
        <taxon>Basidiomycota</taxon>
        <taxon>Agaricomycotina</taxon>
        <taxon>Agaricomycetes</taxon>
        <taxon>Agaricomycetidae</taxon>
        <taxon>Agaricales</taxon>
        <taxon>Marasmiineae</taxon>
        <taxon>Mycenaceae</taxon>
        <taxon>Mycena</taxon>
    </lineage>
</organism>
<dbReference type="Proteomes" id="UP000613580">
    <property type="component" value="Unassembled WGS sequence"/>
</dbReference>
<evidence type="ECO:0000313" key="3">
    <source>
        <dbReference type="Proteomes" id="UP000613580"/>
    </source>
</evidence>
<sequence>MQRRRKILRICPAADLRVTKTLIFIPPFRRVGLPSSCRRRVFSPSRRTRFFCIKGGSQRRLIPVHHFSLFMAPPGPTAVATHVTPQRRSNLLGLAADLDADFKSADSHIKHVGKIAENVLRSRPQLASFVQDVDLTDLLGKIKGRFDTAIDNKANPTPAYRSFLGFYDDVHRAIRRRQEARAEASRRLDAENERRRRAATAARDQQKREDDAKRERRKKDKEREPDNRKGKSRARSRSHSVSSMVSDHYDGDTTQDVVADTLGEEDIEMAVDGPDEATQSVVDEQSVVAAVGEDDGGTSHQYTQSLDERALSTADGPSRDDAARSSSVPPRKRPRADSGTLAFEHSSDELAAAKLASDGPAAQSIVAEVADVLSAGNFSDTEGSLRLQEAELRSRIAFTHAQLRYHLQHREYLVRDLNRVLKQQHDRTAVGSSTGQKALSE</sequence>
<dbReference type="EMBL" id="JACAZE010000004">
    <property type="protein sequence ID" value="KAF7318572.1"/>
    <property type="molecule type" value="Genomic_DNA"/>
</dbReference>